<dbReference type="AlphaFoldDB" id="A0A1H8WNP6"/>
<feature type="transmembrane region" description="Helical" evidence="6">
    <location>
        <begin position="90"/>
        <end position="108"/>
    </location>
</feature>
<keyword evidence="2" id="KW-1003">Cell membrane</keyword>
<dbReference type="RefSeq" id="WP_091949504.1">
    <property type="nucleotide sequence ID" value="NZ_FOEE01000024.1"/>
</dbReference>
<feature type="transmembrane region" description="Helical" evidence="6">
    <location>
        <begin position="141"/>
        <end position="164"/>
    </location>
</feature>
<dbReference type="PANTHER" id="PTHR43370:SF2">
    <property type="entry name" value="ABC TRANSPORTER PERMEASE PROTEIN"/>
    <property type="match status" value="1"/>
</dbReference>
<dbReference type="GO" id="GO:0005886">
    <property type="term" value="C:plasma membrane"/>
    <property type="evidence" value="ECO:0007669"/>
    <property type="project" value="UniProtKB-SubCell"/>
</dbReference>
<evidence type="ECO:0000256" key="2">
    <source>
        <dbReference type="ARBA" id="ARBA00022475"/>
    </source>
</evidence>
<accession>A0A1H8WNP6</accession>
<keyword evidence="8" id="KW-1185">Reference proteome</keyword>
<evidence type="ECO:0000256" key="6">
    <source>
        <dbReference type="SAM" id="Phobius"/>
    </source>
</evidence>
<dbReference type="CDD" id="cd06580">
    <property type="entry name" value="TM_PBP1_transp_TpRbsC_like"/>
    <property type="match status" value="1"/>
</dbReference>
<dbReference type="Proteomes" id="UP000198960">
    <property type="component" value="Unassembled WGS sequence"/>
</dbReference>
<evidence type="ECO:0000256" key="4">
    <source>
        <dbReference type="ARBA" id="ARBA00022989"/>
    </source>
</evidence>
<name>A0A1H8WNP6_9ACTN</name>
<reference evidence="8" key="1">
    <citation type="submission" date="2016-10" db="EMBL/GenBank/DDBJ databases">
        <authorList>
            <person name="Varghese N."/>
            <person name="Submissions S."/>
        </authorList>
    </citation>
    <scope>NUCLEOTIDE SEQUENCE [LARGE SCALE GENOMIC DNA]</scope>
    <source>
        <strain evidence="8">DSM 45413</strain>
    </source>
</reference>
<keyword evidence="3 6" id="KW-0812">Transmembrane</keyword>
<sequence length="319" mass="32625">MDVLNLAFVAAVLTSAAPVLYAALGGALCGRAGVFNIALEGQLLWGAFTAVAVSWWSGNPWLGVLAAVAATAVFSLVLAVGAVAFRADPIIVAVGMNLLALGLTGFVMREALGATGTFAPAGLPGLPDLDVLDGVPVLGPVLGRATVLVPLALVLAVVLSLWLARTSIGLRLRGVGEHPEAATSLGVPVTRYQMATVVVAGALCGLGGAQLSLGTVTAFTENMTAGRGWVAVAAVMLAVSRPLWVLGACLLFGAAEAWGFRLQGIGLPQQLTDAAPYLVTLVVLVLSRIRVRRRLRAADPVAAESAAHPETALHPEEPR</sequence>
<dbReference type="STRING" id="673521.SAMN05660991_04590"/>
<feature type="transmembrane region" description="Helical" evidence="6">
    <location>
        <begin position="37"/>
        <end position="56"/>
    </location>
</feature>
<keyword evidence="5 6" id="KW-0472">Membrane</keyword>
<dbReference type="EMBL" id="FOEE01000024">
    <property type="protein sequence ID" value="SEP29246.1"/>
    <property type="molecule type" value="Genomic_DNA"/>
</dbReference>
<gene>
    <name evidence="7" type="ORF">SAMN05660991_04590</name>
</gene>
<comment type="subcellular location">
    <subcellularLocation>
        <location evidence="1">Cell membrane</location>
        <topology evidence="1">Multi-pass membrane protein</topology>
    </subcellularLocation>
</comment>
<proteinExistence type="predicted"/>
<evidence type="ECO:0000256" key="1">
    <source>
        <dbReference type="ARBA" id="ARBA00004651"/>
    </source>
</evidence>
<organism evidence="7 8">
    <name type="scientific">Trujillonella endophytica</name>
    <dbReference type="NCBI Taxonomy" id="673521"/>
    <lineage>
        <taxon>Bacteria</taxon>
        <taxon>Bacillati</taxon>
        <taxon>Actinomycetota</taxon>
        <taxon>Actinomycetes</taxon>
        <taxon>Geodermatophilales</taxon>
        <taxon>Geodermatophilaceae</taxon>
        <taxon>Trujillonella</taxon>
    </lineage>
</organism>
<evidence type="ECO:0000313" key="8">
    <source>
        <dbReference type="Proteomes" id="UP000198960"/>
    </source>
</evidence>
<feature type="transmembrane region" description="Helical" evidence="6">
    <location>
        <begin position="62"/>
        <end position="83"/>
    </location>
</feature>
<evidence type="ECO:0000256" key="3">
    <source>
        <dbReference type="ARBA" id="ARBA00022692"/>
    </source>
</evidence>
<dbReference type="GO" id="GO:0022857">
    <property type="term" value="F:transmembrane transporter activity"/>
    <property type="evidence" value="ECO:0007669"/>
    <property type="project" value="InterPro"/>
</dbReference>
<dbReference type="Pfam" id="PF02653">
    <property type="entry name" value="BPD_transp_2"/>
    <property type="match status" value="1"/>
</dbReference>
<feature type="transmembrane region" description="Helical" evidence="6">
    <location>
        <begin position="229"/>
        <end position="254"/>
    </location>
</feature>
<feature type="transmembrane region" description="Helical" evidence="6">
    <location>
        <begin position="6"/>
        <end position="30"/>
    </location>
</feature>
<evidence type="ECO:0000256" key="5">
    <source>
        <dbReference type="ARBA" id="ARBA00023136"/>
    </source>
</evidence>
<protein>
    <submittedName>
        <fullName evidence="7">Nucleoside ABC transporter membrane protein</fullName>
    </submittedName>
</protein>
<dbReference type="OrthoDB" id="9792579at2"/>
<keyword evidence="4 6" id="KW-1133">Transmembrane helix</keyword>
<evidence type="ECO:0000313" key="7">
    <source>
        <dbReference type="EMBL" id="SEP29246.1"/>
    </source>
</evidence>
<dbReference type="InterPro" id="IPR001851">
    <property type="entry name" value="ABC_transp_permease"/>
</dbReference>
<dbReference type="PANTHER" id="PTHR43370">
    <property type="entry name" value="SUGAR ABC TRANSPORTER INTEGRAL MEMBRANE PROTEIN-RELATED"/>
    <property type="match status" value="1"/>
</dbReference>